<dbReference type="InterPro" id="IPR013515">
    <property type="entry name" value="Phytochrome_cen-reg"/>
</dbReference>
<dbReference type="GO" id="GO:0006355">
    <property type="term" value="P:regulation of DNA-templated transcription"/>
    <property type="evidence" value="ECO:0007669"/>
    <property type="project" value="InterPro"/>
</dbReference>
<dbReference type="PROSITE" id="PS50046">
    <property type="entry name" value="PHYTOCHROME_2"/>
    <property type="match status" value="1"/>
</dbReference>
<keyword evidence="8 15" id="KW-0418">Kinase</keyword>
<keyword evidence="7" id="KW-0547">Nucleotide-binding</keyword>
<evidence type="ECO:0000256" key="3">
    <source>
        <dbReference type="ARBA" id="ARBA00022543"/>
    </source>
</evidence>
<dbReference type="InterPro" id="IPR043150">
    <property type="entry name" value="Phytochrome_PHY_sf"/>
</dbReference>
<dbReference type="GO" id="GO:0009584">
    <property type="term" value="P:detection of visible light"/>
    <property type="evidence" value="ECO:0007669"/>
    <property type="project" value="InterPro"/>
</dbReference>
<dbReference type="EC" id="2.7.13.3" evidence="2"/>
<dbReference type="GO" id="GO:0009881">
    <property type="term" value="F:photoreceptor activity"/>
    <property type="evidence" value="ECO:0007669"/>
    <property type="project" value="UniProtKB-KW"/>
</dbReference>
<dbReference type="Pfam" id="PF00360">
    <property type="entry name" value="PHY"/>
    <property type="match status" value="1"/>
</dbReference>
<dbReference type="SMART" id="SM00065">
    <property type="entry name" value="GAF"/>
    <property type="match status" value="1"/>
</dbReference>
<dbReference type="SMART" id="SM00911">
    <property type="entry name" value="HWE_HK"/>
    <property type="match status" value="1"/>
</dbReference>
<dbReference type="Gene3D" id="3.30.450.40">
    <property type="match status" value="1"/>
</dbReference>
<gene>
    <name evidence="15" type="ORF">V3328_22930</name>
</gene>
<dbReference type="InterPro" id="IPR001294">
    <property type="entry name" value="Phytochrome"/>
</dbReference>
<proteinExistence type="predicted"/>
<keyword evidence="3" id="KW-0600">Photoreceptor protein</keyword>
<dbReference type="SUPFAM" id="SSF55781">
    <property type="entry name" value="GAF domain-like"/>
    <property type="match status" value="2"/>
</dbReference>
<dbReference type="InterPro" id="IPR029016">
    <property type="entry name" value="GAF-like_dom_sf"/>
</dbReference>
<dbReference type="Gene3D" id="3.30.450.20">
    <property type="entry name" value="PAS domain"/>
    <property type="match status" value="1"/>
</dbReference>
<keyword evidence="5" id="KW-0716">Sensory transduction</keyword>
<dbReference type="GO" id="GO:0004673">
    <property type="term" value="F:protein histidine kinase activity"/>
    <property type="evidence" value="ECO:0007669"/>
    <property type="project" value="UniProtKB-EC"/>
</dbReference>
<dbReference type="InterPro" id="IPR013654">
    <property type="entry name" value="PAS_2"/>
</dbReference>
<evidence type="ECO:0000256" key="11">
    <source>
        <dbReference type="ARBA" id="ARBA00023170"/>
    </source>
</evidence>
<keyword evidence="11" id="KW-0675">Receptor</keyword>
<evidence type="ECO:0000256" key="5">
    <source>
        <dbReference type="ARBA" id="ARBA00022606"/>
    </source>
</evidence>
<evidence type="ECO:0000313" key="15">
    <source>
        <dbReference type="EMBL" id="MEJ8574356.1"/>
    </source>
</evidence>
<sequence length="857" mass="93784">MATTSQVPGQDPVDLTNCDREPIHILGRIQDFGWLLAVSSDWMIVHASENVAGCFDREAADIIGLPAAEILGYQTLDRIRKGLSGLYGTDSVERIFGVEVASKPDTRLDVAVHFSGSNIVLEFEPANFDVDSQYTSQVRLMIERLRQSTDVDSLCNTAAKFVKSLTGFDRVMVYRFAPDDSGEVIAEAAEPGIGTFLGLHYPASDIPRQARELYRRNLLRIISDVNGRTVPVIPGISPEGRPLDMSMCGLRAVSPIHIEYLQNMGVEASMSISILRRGELWGLFSCHHYSPLVLSYDVRTAAELFAEMFAFLLDQQLGDRARAQSAATQALHNKLMADLAEGSTVRDSFEPLATALASLIPCSGIAGWVEGSFVKRGQVPEKDEFMQLVRFLNTTAPGQIYSTNALPSVFAAAANFSSRPAGLMALPVSRAPRDYIVLFRNEIAKTIKWAGDPSKPVEYGPNGARLTPRKSFEAWQETVRGQSAPWEEGDLDAAESLRITMLEVVLRISDAANRDRDRAQQQQELLIAELNHRVRNILNLIRGLVSQSTTGNGSIEEFVDVIGGRIQALARAHDQITDKKWSSASIIEMIQAETEAYLGGTAERVEITGPNPFIEPSAYTTLSLVIHELVTNSAKYGALSDRRGRVAIALTSEPDGSLTIAWREVDGPVVRPPTRRGFGSIIIEQSIPFELQGKADIRFVPTGFEADFVIPALHIERVEGGNAAQSERDDETAVEPTKISGNVLLVEDNMLIALDSEDFLEEMGASKVFLAATVAKAMQVIDSEDIVMAILDVNLGSETSEPVADRLSQADIPFAFATGYGEISSYTEKHPQAPLLQKPFSAENLREAVAGMFARNR</sequence>
<dbReference type="GO" id="GO:0000160">
    <property type="term" value="P:phosphorelay signal transduction system"/>
    <property type="evidence" value="ECO:0007669"/>
    <property type="project" value="InterPro"/>
</dbReference>
<evidence type="ECO:0000259" key="14">
    <source>
        <dbReference type="PROSITE" id="PS50110"/>
    </source>
</evidence>
<evidence type="ECO:0000256" key="8">
    <source>
        <dbReference type="ARBA" id="ARBA00022777"/>
    </source>
</evidence>
<dbReference type="AlphaFoldDB" id="A0AAW9S435"/>
<dbReference type="InterPro" id="IPR003018">
    <property type="entry name" value="GAF"/>
</dbReference>
<evidence type="ECO:0000256" key="10">
    <source>
        <dbReference type="ARBA" id="ARBA00022991"/>
    </source>
</evidence>
<dbReference type="PROSITE" id="PS50110">
    <property type="entry name" value="RESPONSE_REGULATORY"/>
    <property type="match status" value="1"/>
</dbReference>
<dbReference type="SUPFAM" id="SSF55785">
    <property type="entry name" value="PYP-like sensor domain (PAS domain)"/>
    <property type="match status" value="1"/>
</dbReference>
<dbReference type="GO" id="GO:0005524">
    <property type="term" value="F:ATP binding"/>
    <property type="evidence" value="ECO:0007669"/>
    <property type="project" value="UniProtKB-KW"/>
</dbReference>
<keyword evidence="4 12" id="KW-0597">Phosphoprotein</keyword>
<dbReference type="Pfam" id="PF08446">
    <property type="entry name" value="PAS_2"/>
    <property type="match status" value="1"/>
</dbReference>
<evidence type="ECO:0000256" key="9">
    <source>
        <dbReference type="ARBA" id="ARBA00022840"/>
    </source>
</evidence>
<dbReference type="Pfam" id="PF01590">
    <property type="entry name" value="GAF"/>
    <property type="match status" value="1"/>
</dbReference>
<evidence type="ECO:0000256" key="12">
    <source>
        <dbReference type="PROSITE-ProRule" id="PRU00169"/>
    </source>
</evidence>
<dbReference type="Pfam" id="PF07536">
    <property type="entry name" value="HWE_HK"/>
    <property type="match status" value="1"/>
</dbReference>
<dbReference type="Gene3D" id="3.30.565.10">
    <property type="entry name" value="Histidine kinase-like ATPase, C-terminal domain"/>
    <property type="match status" value="1"/>
</dbReference>
<dbReference type="InterPro" id="IPR035965">
    <property type="entry name" value="PAS-like_dom_sf"/>
</dbReference>
<evidence type="ECO:0000256" key="7">
    <source>
        <dbReference type="ARBA" id="ARBA00022741"/>
    </source>
</evidence>
<keyword evidence="16" id="KW-1185">Reference proteome</keyword>
<dbReference type="PANTHER" id="PTHR41523:SF7">
    <property type="entry name" value="HISTIDINE KINASE"/>
    <property type="match status" value="1"/>
</dbReference>
<dbReference type="InterPro" id="IPR011006">
    <property type="entry name" value="CheY-like_superfamily"/>
</dbReference>
<dbReference type="PRINTS" id="PR01033">
    <property type="entry name" value="PHYTOCHROME"/>
</dbReference>
<comment type="caution">
    <text evidence="15">The sequence shown here is derived from an EMBL/GenBank/DDBJ whole genome shotgun (WGS) entry which is preliminary data.</text>
</comment>
<dbReference type="InterPro" id="IPR016132">
    <property type="entry name" value="Phyto_chromo_attachment"/>
</dbReference>
<evidence type="ECO:0000259" key="13">
    <source>
        <dbReference type="PROSITE" id="PS50046"/>
    </source>
</evidence>
<organism evidence="15 16">
    <name type="scientific">Microbaculum marinum</name>
    <dbReference type="NCBI Taxonomy" id="1764581"/>
    <lineage>
        <taxon>Bacteria</taxon>
        <taxon>Pseudomonadati</taxon>
        <taxon>Pseudomonadota</taxon>
        <taxon>Alphaproteobacteria</taxon>
        <taxon>Hyphomicrobiales</taxon>
        <taxon>Tepidamorphaceae</taxon>
        <taxon>Microbaculum</taxon>
    </lineage>
</organism>
<feature type="domain" description="Phytochrome chromophore attachment site" evidence="13">
    <location>
        <begin position="150"/>
        <end position="307"/>
    </location>
</feature>
<name>A0AAW9S435_9HYPH</name>
<dbReference type="RefSeq" id="WP_340332053.1">
    <property type="nucleotide sequence ID" value="NZ_JAZHOF010000011.1"/>
</dbReference>
<evidence type="ECO:0000256" key="1">
    <source>
        <dbReference type="ARBA" id="ARBA00000085"/>
    </source>
</evidence>
<dbReference type="PIRSF" id="PIRSF036397">
    <property type="entry name" value="Bactrphtchrm_rec"/>
    <property type="match status" value="1"/>
</dbReference>
<keyword evidence="10" id="KW-0157">Chromophore</keyword>
<keyword evidence="6" id="KW-0808">Transferase</keyword>
<feature type="modified residue" description="4-aspartylphosphate" evidence="12">
    <location>
        <position position="792"/>
    </location>
</feature>
<evidence type="ECO:0000313" key="16">
    <source>
        <dbReference type="Proteomes" id="UP001378188"/>
    </source>
</evidence>
<dbReference type="Gene3D" id="3.40.50.2300">
    <property type="match status" value="1"/>
</dbReference>
<comment type="catalytic activity">
    <reaction evidence="1">
        <text>ATP + protein L-histidine = ADP + protein N-phospho-L-histidine.</text>
        <dbReference type="EC" id="2.7.13.3"/>
    </reaction>
</comment>
<dbReference type="Gene3D" id="3.30.450.270">
    <property type="match status" value="1"/>
</dbReference>
<dbReference type="InterPro" id="IPR001789">
    <property type="entry name" value="Sig_transdc_resp-reg_receiver"/>
</dbReference>
<evidence type="ECO:0000256" key="4">
    <source>
        <dbReference type="ARBA" id="ARBA00022553"/>
    </source>
</evidence>
<dbReference type="InterPro" id="IPR009219">
    <property type="entry name" value="Bactrphtchr_CheY"/>
</dbReference>
<dbReference type="PANTHER" id="PTHR41523">
    <property type="entry name" value="TWO-COMPONENT SYSTEM SENSOR PROTEIN"/>
    <property type="match status" value="1"/>
</dbReference>
<evidence type="ECO:0000256" key="6">
    <source>
        <dbReference type="ARBA" id="ARBA00022679"/>
    </source>
</evidence>
<accession>A0AAW9S435</accession>
<evidence type="ECO:0000256" key="2">
    <source>
        <dbReference type="ARBA" id="ARBA00012438"/>
    </source>
</evidence>
<dbReference type="SUPFAM" id="SSF52172">
    <property type="entry name" value="CheY-like"/>
    <property type="match status" value="1"/>
</dbReference>
<dbReference type="Proteomes" id="UP001378188">
    <property type="component" value="Unassembled WGS sequence"/>
</dbReference>
<dbReference type="InterPro" id="IPR036890">
    <property type="entry name" value="HATPase_C_sf"/>
</dbReference>
<reference evidence="15 16" key="1">
    <citation type="submission" date="2024-02" db="EMBL/GenBank/DDBJ databases">
        <title>Genome analysis and characterization of Microbaculum marinisediminis sp. nov., isolated from marine sediment.</title>
        <authorList>
            <person name="Du Z.-J."/>
            <person name="Ye Y.-Q."/>
            <person name="Zhang Z.-R."/>
            <person name="Yuan S.-M."/>
            <person name="Zhang X.-Y."/>
        </authorList>
    </citation>
    <scope>NUCLEOTIDE SEQUENCE [LARGE SCALE GENOMIC DNA]</scope>
    <source>
        <strain evidence="15 16">SDUM1044001</strain>
    </source>
</reference>
<protein>
    <recommendedName>
        <fullName evidence="2">histidine kinase</fullName>
        <ecNumber evidence="2">2.7.13.3</ecNumber>
    </recommendedName>
</protein>
<dbReference type="InterPro" id="IPR011102">
    <property type="entry name" value="Sig_transdc_His_kinase_HWE"/>
</dbReference>
<keyword evidence="9" id="KW-0067">ATP-binding</keyword>
<dbReference type="EMBL" id="JAZHOF010000011">
    <property type="protein sequence ID" value="MEJ8574356.1"/>
    <property type="molecule type" value="Genomic_DNA"/>
</dbReference>
<feature type="domain" description="Response regulatory" evidence="14">
    <location>
        <begin position="742"/>
        <end position="853"/>
    </location>
</feature>